<protein>
    <submittedName>
        <fullName evidence="5">Peptidoglycan DD-metalloendopeptidase family protein</fullName>
    </submittedName>
</protein>
<comment type="caution">
    <text evidence="5">The sequence shown here is derived from an EMBL/GenBank/DDBJ whole genome shotgun (WGS) entry which is preliminary data.</text>
</comment>
<sequence>MNMVQLLQRLVLCLGSMALLPSCSLSQAPAPVAALHTGPTYHQRTAGSLTGSNYTVKKGDTLYSIAFASGVDYRTLAKWNRLDRRYTIYPGQRLLLRAPESTPQRPKSSAKVSSVAASSRSEAKPSAQSSEVRPQKQQKTTVDPNSQPRYAESASSQIANNQSSEKASQIALPATVSRWQWPTTGTLIRGFSSAEGGNKGLDIAAAEGTPVVSTAPGRVVYAGSALRGYGKLVIVKHSDDFLSAYAHNKRILVSEKQQVRAGQKIAEVGSTDAERSKLHFEIRYQGKSVDPMRYLPRR</sequence>
<evidence type="ECO:0000313" key="6">
    <source>
        <dbReference type="Proteomes" id="UP001501600"/>
    </source>
</evidence>
<dbReference type="Proteomes" id="UP001501600">
    <property type="component" value="Unassembled WGS sequence"/>
</dbReference>
<feature type="domain" description="LysM" evidence="4">
    <location>
        <begin position="52"/>
        <end position="96"/>
    </location>
</feature>
<gene>
    <name evidence="5" type="ORF">GCM10025772_21730</name>
</gene>
<accession>A0ABP9S976</accession>
<proteinExistence type="inferred from homology"/>
<organism evidence="5 6">
    <name type="scientific">Ferrimonas gelatinilytica</name>
    <dbReference type="NCBI Taxonomy" id="1255257"/>
    <lineage>
        <taxon>Bacteria</taxon>
        <taxon>Pseudomonadati</taxon>
        <taxon>Pseudomonadota</taxon>
        <taxon>Gammaproteobacteria</taxon>
        <taxon>Alteromonadales</taxon>
        <taxon>Ferrimonadaceae</taxon>
        <taxon>Ferrimonas</taxon>
    </lineage>
</organism>
<name>A0ABP9S976_9GAMM</name>
<feature type="signal peptide" evidence="3">
    <location>
        <begin position="1"/>
        <end position="28"/>
    </location>
</feature>
<dbReference type="SMART" id="SM00257">
    <property type="entry name" value="LysM"/>
    <property type="match status" value="1"/>
</dbReference>
<dbReference type="CDD" id="cd00118">
    <property type="entry name" value="LysM"/>
    <property type="match status" value="1"/>
</dbReference>
<feature type="chain" id="PRO_5046926990" evidence="3">
    <location>
        <begin position="29"/>
        <end position="298"/>
    </location>
</feature>
<dbReference type="PANTHER" id="PTHR21666">
    <property type="entry name" value="PEPTIDASE-RELATED"/>
    <property type="match status" value="1"/>
</dbReference>
<dbReference type="Gene3D" id="3.10.350.10">
    <property type="entry name" value="LysM domain"/>
    <property type="match status" value="1"/>
</dbReference>
<reference evidence="6" key="1">
    <citation type="journal article" date="2019" name="Int. J. Syst. Evol. Microbiol.">
        <title>The Global Catalogue of Microorganisms (GCM) 10K type strain sequencing project: providing services to taxonomists for standard genome sequencing and annotation.</title>
        <authorList>
            <consortium name="The Broad Institute Genomics Platform"/>
            <consortium name="The Broad Institute Genome Sequencing Center for Infectious Disease"/>
            <person name="Wu L."/>
            <person name="Ma J."/>
        </authorList>
    </citation>
    <scope>NUCLEOTIDE SEQUENCE [LARGE SCALE GENOMIC DNA]</scope>
    <source>
        <strain evidence="6">JCM 18720</strain>
    </source>
</reference>
<dbReference type="EMBL" id="BAABLF010000013">
    <property type="protein sequence ID" value="GAA5192441.1"/>
    <property type="molecule type" value="Genomic_DNA"/>
</dbReference>
<dbReference type="Pfam" id="PF01551">
    <property type="entry name" value="Peptidase_M23"/>
    <property type="match status" value="1"/>
</dbReference>
<dbReference type="CDD" id="cd12797">
    <property type="entry name" value="M23_peptidase"/>
    <property type="match status" value="1"/>
</dbReference>
<dbReference type="InterPro" id="IPR036779">
    <property type="entry name" value="LysM_dom_sf"/>
</dbReference>
<keyword evidence="6" id="KW-1185">Reference proteome</keyword>
<dbReference type="Gene3D" id="2.70.70.10">
    <property type="entry name" value="Glucose Permease (Domain IIA)"/>
    <property type="match status" value="1"/>
</dbReference>
<evidence type="ECO:0000313" key="5">
    <source>
        <dbReference type="EMBL" id="GAA5192441.1"/>
    </source>
</evidence>
<dbReference type="InterPro" id="IPR050570">
    <property type="entry name" value="Cell_wall_metabolism_enzyme"/>
</dbReference>
<dbReference type="InterPro" id="IPR018392">
    <property type="entry name" value="LysM"/>
</dbReference>
<evidence type="ECO:0000256" key="1">
    <source>
        <dbReference type="ARBA" id="ARBA00038420"/>
    </source>
</evidence>
<evidence type="ECO:0000256" key="2">
    <source>
        <dbReference type="SAM" id="MobiDB-lite"/>
    </source>
</evidence>
<feature type="compositionally biased region" description="Low complexity" evidence="2">
    <location>
        <begin position="152"/>
        <end position="165"/>
    </location>
</feature>
<feature type="compositionally biased region" description="Polar residues" evidence="2">
    <location>
        <begin position="126"/>
        <end position="148"/>
    </location>
</feature>
<feature type="compositionally biased region" description="Low complexity" evidence="2">
    <location>
        <begin position="107"/>
        <end position="120"/>
    </location>
</feature>
<dbReference type="SUPFAM" id="SSF51261">
    <property type="entry name" value="Duplicated hybrid motif"/>
    <property type="match status" value="1"/>
</dbReference>
<dbReference type="PROSITE" id="PS51782">
    <property type="entry name" value="LYSM"/>
    <property type="match status" value="1"/>
</dbReference>
<dbReference type="Pfam" id="PF01476">
    <property type="entry name" value="LysM"/>
    <property type="match status" value="1"/>
</dbReference>
<feature type="region of interest" description="Disordered" evidence="2">
    <location>
        <begin position="97"/>
        <end position="166"/>
    </location>
</feature>
<keyword evidence="3" id="KW-0732">Signal</keyword>
<dbReference type="InterPro" id="IPR016047">
    <property type="entry name" value="M23ase_b-sheet_dom"/>
</dbReference>
<evidence type="ECO:0000256" key="3">
    <source>
        <dbReference type="SAM" id="SignalP"/>
    </source>
</evidence>
<evidence type="ECO:0000259" key="4">
    <source>
        <dbReference type="PROSITE" id="PS51782"/>
    </source>
</evidence>
<comment type="similarity">
    <text evidence="1">Belongs to the E.coli NlpD/Haemophilus LppB family.</text>
</comment>
<dbReference type="InterPro" id="IPR011055">
    <property type="entry name" value="Dup_hybrid_motif"/>
</dbReference>
<dbReference type="PANTHER" id="PTHR21666:SF263">
    <property type="entry name" value="MUREIN HYDROLASE ACTIVATOR NLPD"/>
    <property type="match status" value="1"/>
</dbReference>